<dbReference type="EMBL" id="ML769859">
    <property type="protein sequence ID" value="KAE9386650.1"/>
    <property type="molecule type" value="Genomic_DNA"/>
</dbReference>
<protein>
    <submittedName>
        <fullName evidence="2">Uncharacterized protein</fullName>
    </submittedName>
</protein>
<sequence>MRSGIALLSLVAHFICVISAQNASTPFPSRQPSPTPPALRIHLRLIFRWTKSARSTRDILEVQSRVQTPEDDVFFAIESPFATRAKLTLDGNDIEDLLGYSVTFDTDAEEELGIVPPLYPCSPAKEGVNMELFPHVGWANAVPDAQTIIELDIQVNRTSNWEISLSITPSRAVTGVGSDPEGFNITIDLGDREVFQATAMGEHVLLDEEEVYLRWCIPE</sequence>
<dbReference type="Proteomes" id="UP000799118">
    <property type="component" value="Unassembled WGS sequence"/>
</dbReference>
<dbReference type="OrthoDB" id="5344254at2759"/>
<name>A0A6A4GMU9_9AGAR</name>
<feature type="signal peptide" evidence="1">
    <location>
        <begin position="1"/>
        <end position="20"/>
    </location>
</feature>
<accession>A0A6A4GMU9</accession>
<gene>
    <name evidence="2" type="ORF">BT96DRAFT_1083528</name>
</gene>
<evidence type="ECO:0000313" key="3">
    <source>
        <dbReference type="Proteomes" id="UP000799118"/>
    </source>
</evidence>
<dbReference type="AlphaFoldDB" id="A0A6A4GMU9"/>
<evidence type="ECO:0000313" key="2">
    <source>
        <dbReference type="EMBL" id="KAE9386650.1"/>
    </source>
</evidence>
<keyword evidence="1" id="KW-0732">Signal</keyword>
<feature type="chain" id="PRO_5025636239" evidence="1">
    <location>
        <begin position="21"/>
        <end position="219"/>
    </location>
</feature>
<proteinExistence type="predicted"/>
<organism evidence="2 3">
    <name type="scientific">Gymnopus androsaceus JB14</name>
    <dbReference type="NCBI Taxonomy" id="1447944"/>
    <lineage>
        <taxon>Eukaryota</taxon>
        <taxon>Fungi</taxon>
        <taxon>Dikarya</taxon>
        <taxon>Basidiomycota</taxon>
        <taxon>Agaricomycotina</taxon>
        <taxon>Agaricomycetes</taxon>
        <taxon>Agaricomycetidae</taxon>
        <taxon>Agaricales</taxon>
        <taxon>Marasmiineae</taxon>
        <taxon>Omphalotaceae</taxon>
        <taxon>Gymnopus</taxon>
    </lineage>
</organism>
<keyword evidence="3" id="KW-1185">Reference proteome</keyword>
<evidence type="ECO:0000256" key="1">
    <source>
        <dbReference type="SAM" id="SignalP"/>
    </source>
</evidence>
<reference evidence="2" key="1">
    <citation type="journal article" date="2019" name="Environ. Microbiol.">
        <title>Fungal ecological strategies reflected in gene transcription - a case study of two litter decomposers.</title>
        <authorList>
            <person name="Barbi F."/>
            <person name="Kohler A."/>
            <person name="Barry K."/>
            <person name="Baskaran P."/>
            <person name="Daum C."/>
            <person name="Fauchery L."/>
            <person name="Ihrmark K."/>
            <person name="Kuo A."/>
            <person name="LaButti K."/>
            <person name="Lipzen A."/>
            <person name="Morin E."/>
            <person name="Grigoriev I.V."/>
            <person name="Henrissat B."/>
            <person name="Lindahl B."/>
            <person name="Martin F."/>
        </authorList>
    </citation>
    <scope>NUCLEOTIDE SEQUENCE</scope>
    <source>
        <strain evidence="2">JB14</strain>
    </source>
</reference>